<evidence type="ECO:0000313" key="2">
    <source>
        <dbReference type="EMBL" id="CAL7949050.1"/>
    </source>
</evidence>
<reference evidence="2 3" key="1">
    <citation type="submission" date="2024-08" db="EMBL/GenBank/DDBJ databases">
        <authorList>
            <person name="Will J Nash"/>
            <person name="Angela Man"/>
            <person name="Seanna McTaggart"/>
            <person name="Kendall Baker"/>
            <person name="Tom Barker"/>
            <person name="Leah Catchpole"/>
            <person name="Alex Durrant"/>
            <person name="Karim Gharbi"/>
            <person name="Naomi Irish"/>
            <person name="Gemy Kaithakottil"/>
            <person name="Debby Ku"/>
            <person name="Aaliyah Providence"/>
            <person name="Felix Shaw"/>
            <person name="David Swarbreck"/>
            <person name="Chris Watkins"/>
            <person name="Ann M. McCartney"/>
            <person name="Giulio Formenti"/>
            <person name="Alice Mouton"/>
            <person name="Noel Vella"/>
            <person name="Bjorn M von Reumont"/>
            <person name="Adriana Vella"/>
            <person name="Wilfried Haerty"/>
        </authorList>
    </citation>
    <scope>NUCLEOTIDE SEQUENCE [LARGE SCALE GENOMIC DNA]</scope>
</reference>
<protein>
    <submittedName>
        <fullName evidence="2">Uncharacterized protein</fullName>
    </submittedName>
</protein>
<evidence type="ECO:0000256" key="1">
    <source>
        <dbReference type="SAM" id="Phobius"/>
    </source>
</evidence>
<organism evidence="2 3">
    <name type="scientific">Xylocopa violacea</name>
    <name type="common">Violet carpenter bee</name>
    <name type="synonym">Apis violacea</name>
    <dbReference type="NCBI Taxonomy" id="135666"/>
    <lineage>
        <taxon>Eukaryota</taxon>
        <taxon>Metazoa</taxon>
        <taxon>Ecdysozoa</taxon>
        <taxon>Arthropoda</taxon>
        <taxon>Hexapoda</taxon>
        <taxon>Insecta</taxon>
        <taxon>Pterygota</taxon>
        <taxon>Neoptera</taxon>
        <taxon>Endopterygota</taxon>
        <taxon>Hymenoptera</taxon>
        <taxon>Apocrita</taxon>
        <taxon>Aculeata</taxon>
        <taxon>Apoidea</taxon>
        <taxon>Anthophila</taxon>
        <taxon>Apidae</taxon>
        <taxon>Xylocopa</taxon>
        <taxon>Xylocopa</taxon>
    </lineage>
</organism>
<dbReference type="Proteomes" id="UP001642520">
    <property type="component" value="Unassembled WGS sequence"/>
</dbReference>
<feature type="transmembrane region" description="Helical" evidence="1">
    <location>
        <begin position="173"/>
        <end position="190"/>
    </location>
</feature>
<evidence type="ECO:0000313" key="3">
    <source>
        <dbReference type="Proteomes" id="UP001642520"/>
    </source>
</evidence>
<gene>
    <name evidence="2" type="ORF">XYLVIOL_LOCUS9218</name>
</gene>
<accession>A0ABP1PCN0</accession>
<sequence length="210" mass="24496">MRTCLKNGVCKSPDNIGVTCVTRRNSKVRLRGGRDYIWIPPRLDSDVINVASFDRSFTQNVCYPLKELTENSQKIKKSVNQPIEVDTRNVKKIKCMPIKFQKLMIPRSNAKLNYKSIQNSIYSSSTLSMKKSVNIKKILDDLRKKKFRSKFLKVLTKEKSTLDRTKLENISRVSILLLYLHFLLCYYLSFLKTKQFVDLFEICPVEDDIN</sequence>
<keyword evidence="1" id="KW-1133">Transmembrane helix</keyword>
<name>A0ABP1PCN0_XYLVO</name>
<keyword evidence="3" id="KW-1185">Reference proteome</keyword>
<keyword evidence="1" id="KW-0472">Membrane</keyword>
<proteinExistence type="predicted"/>
<comment type="caution">
    <text evidence="2">The sequence shown here is derived from an EMBL/GenBank/DDBJ whole genome shotgun (WGS) entry which is preliminary data.</text>
</comment>
<keyword evidence="1" id="KW-0812">Transmembrane</keyword>
<dbReference type="EMBL" id="CAXAJV020001299">
    <property type="protein sequence ID" value="CAL7949050.1"/>
    <property type="molecule type" value="Genomic_DNA"/>
</dbReference>